<evidence type="ECO:0000313" key="1">
    <source>
        <dbReference type="EMBL" id="KAK2717400.1"/>
    </source>
</evidence>
<proteinExistence type="predicted"/>
<reference evidence="1" key="1">
    <citation type="submission" date="2023-07" db="EMBL/GenBank/DDBJ databases">
        <title>Chromosome-level genome assembly of Artemia franciscana.</title>
        <authorList>
            <person name="Jo E."/>
        </authorList>
    </citation>
    <scope>NUCLEOTIDE SEQUENCE</scope>
    <source>
        <tissue evidence="1">Whole body</tissue>
    </source>
</reference>
<accession>A0AA88HSZ1</accession>
<dbReference type="Proteomes" id="UP001187531">
    <property type="component" value="Unassembled WGS sequence"/>
</dbReference>
<name>A0AA88HSZ1_ARTSF</name>
<keyword evidence="2" id="KW-1185">Reference proteome</keyword>
<comment type="caution">
    <text evidence="1">The sequence shown here is derived from an EMBL/GenBank/DDBJ whole genome shotgun (WGS) entry which is preliminary data.</text>
</comment>
<gene>
    <name evidence="1" type="ORF">QYM36_006246</name>
</gene>
<evidence type="ECO:0008006" key="3">
    <source>
        <dbReference type="Google" id="ProtNLM"/>
    </source>
</evidence>
<protein>
    <recommendedName>
        <fullName evidence="3">Cc8L18.2-like protein</fullName>
    </recommendedName>
</protein>
<organism evidence="1 2">
    <name type="scientific">Artemia franciscana</name>
    <name type="common">Brine shrimp</name>
    <name type="synonym">Artemia sanfranciscana</name>
    <dbReference type="NCBI Taxonomy" id="6661"/>
    <lineage>
        <taxon>Eukaryota</taxon>
        <taxon>Metazoa</taxon>
        <taxon>Ecdysozoa</taxon>
        <taxon>Arthropoda</taxon>
        <taxon>Crustacea</taxon>
        <taxon>Branchiopoda</taxon>
        <taxon>Anostraca</taxon>
        <taxon>Artemiidae</taxon>
        <taxon>Artemia</taxon>
    </lineage>
</organism>
<evidence type="ECO:0000313" key="2">
    <source>
        <dbReference type="Proteomes" id="UP001187531"/>
    </source>
</evidence>
<sequence length="580" mass="67406">MILKCQKTKKKTKEILIKKAEGFDKLVGLLKEKLMSVGRSQKVQILTLVPESWSQKKVATEFQVTEYMVKQARKLKREKGILAIPDPKKGNTLSKNTVKLVTDFYQSDENSRILPGAKDKYKTKVACTCWVSRYPYSMCMQHTPECEIVTRCCKIEESYKDLIKILVCYVENSECMLRHCDNCLSDDALIEYLTAKLSEDYDLEEEIIISQWVNTDRTEMVKQSISSKTFKKPKEDPPLNTAIVVMDFSENYSYTIQNEIQSYHWNRGGCTIHPFGLYLKKDDKVLISSHCFISDDLQHDTCFVNYVQKEISKWLKENHPEINQVHYFTDGCACQYKNRNSFKNLTNHHEDFGMKAEHSFFATSHGKSICDGGTVKRILRKASLQLSDENQIKTATAVYDFGKVNIEKINFHFIDKKNAEAFRLELASRFLTTKTILGTRSFHYFKPLNTNEIEIRRTTYSPNPTLMFSFDSATDWVCIQPSLKDYVAANYDEKWCFGLVKTVFHEEEDAEILFLHPPGPSASFYWPQREDLCKIPLEHNISTVDAPQSSSTGRVYYFKKECIRKTEGCWMKWKKYNKQN</sequence>
<dbReference type="PANTHER" id="PTHR46601:SF1">
    <property type="entry name" value="ADF-H DOMAIN-CONTAINING PROTEIN"/>
    <property type="match status" value="1"/>
</dbReference>
<dbReference type="AlphaFoldDB" id="A0AA88HSZ1"/>
<dbReference type="PANTHER" id="PTHR46601">
    <property type="entry name" value="ULP_PROTEASE DOMAIN-CONTAINING PROTEIN"/>
    <property type="match status" value="1"/>
</dbReference>
<dbReference type="EMBL" id="JAVRJZ010000010">
    <property type="protein sequence ID" value="KAK2717400.1"/>
    <property type="molecule type" value="Genomic_DNA"/>
</dbReference>